<proteinExistence type="predicted"/>
<dbReference type="GO" id="GO:0070336">
    <property type="term" value="F:flap-structured DNA binding"/>
    <property type="evidence" value="ECO:0007669"/>
    <property type="project" value="TreeGrafter"/>
</dbReference>
<dbReference type="InterPro" id="IPR036397">
    <property type="entry name" value="RNaseH_sf"/>
</dbReference>
<evidence type="ECO:0000313" key="3">
    <source>
        <dbReference type="Proteomes" id="UP001275084"/>
    </source>
</evidence>
<protein>
    <submittedName>
        <fullName evidence="2">Mitochondrial resolvase Ydc2</fullName>
    </submittedName>
</protein>
<keyword evidence="3" id="KW-1185">Reference proteome</keyword>
<dbReference type="CDD" id="cd16963">
    <property type="entry name" value="CCE1"/>
    <property type="match status" value="1"/>
</dbReference>
<organism evidence="2 3">
    <name type="scientific">Lasiosphaeria hispida</name>
    <dbReference type="NCBI Taxonomy" id="260671"/>
    <lineage>
        <taxon>Eukaryota</taxon>
        <taxon>Fungi</taxon>
        <taxon>Dikarya</taxon>
        <taxon>Ascomycota</taxon>
        <taxon>Pezizomycotina</taxon>
        <taxon>Sordariomycetes</taxon>
        <taxon>Sordariomycetidae</taxon>
        <taxon>Sordariales</taxon>
        <taxon>Lasiosphaeriaceae</taxon>
        <taxon>Lasiosphaeria</taxon>
    </lineage>
</organism>
<name>A0AAJ0HA30_9PEZI</name>
<evidence type="ECO:0000313" key="2">
    <source>
        <dbReference type="EMBL" id="KAK3344308.1"/>
    </source>
</evidence>
<dbReference type="InterPro" id="IPR039197">
    <property type="entry name" value="Mrs1/Cce1"/>
</dbReference>
<dbReference type="SUPFAM" id="SSF53098">
    <property type="entry name" value="Ribonuclease H-like"/>
    <property type="match status" value="1"/>
</dbReference>
<dbReference type="PANTHER" id="PTHR28072">
    <property type="entry name" value="CRUCIFORM CUTTING ENDONUCLEASE 1, MITOCHONDRIAL-RELATED"/>
    <property type="match status" value="1"/>
</dbReference>
<gene>
    <name evidence="2" type="ORF">B0T25DRAFT_573256</name>
</gene>
<dbReference type="Proteomes" id="UP001275084">
    <property type="component" value="Unassembled WGS sequence"/>
</dbReference>
<dbReference type="GO" id="GO:0000403">
    <property type="term" value="F:Y-form DNA binding"/>
    <property type="evidence" value="ECO:0007669"/>
    <property type="project" value="TreeGrafter"/>
</dbReference>
<dbReference type="Gene3D" id="3.30.420.10">
    <property type="entry name" value="Ribonuclease H-like superfamily/Ribonuclease H"/>
    <property type="match status" value="1"/>
</dbReference>
<dbReference type="GO" id="GO:0005739">
    <property type="term" value="C:mitochondrion"/>
    <property type="evidence" value="ECO:0007669"/>
    <property type="project" value="TreeGrafter"/>
</dbReference>
<reference evidence="2" key="1">
    <citation type="journal article" date="2023" name="Mol. Phylogenet. Evol.">
        <title>Genome-scale phylogeny and comparative genomics of the fungal order Sordariales.</title>
        <authorList>
            <person name="Hensen N."/>
            <person name="Bonometti L."/>
            <person name="Westerberg I."/>
            <person name="Brannstrom I.O."/>
            <person name="Guillou S."/>
            <person name="Cros-Aarteil S."/>
            <person name="Calhoun S."/>
            <person name="Haridas S."/>
            <person name="Kuo A."/>
            <person name="Mondo S."/>
            <person name="Pangilinan J."/>
            <person name="Riley R."/>
            <person name="LaButti K."/>
            <person name="Andreopoulos B."/>
            <person name="Lipzen A."/>
            <person name="Chen C."/>
            <person name="Yan M."/>
            <person name="Daum C."/>
            <person name="Ng V."/>
            <person name="Clum A."/>
            <person name="Steindorff A."/>
            <person name="Ohm R.A."/>
            <person name="Martin F."/>
            <person name="Silar P."/>
            <person name="Natvig D.O."/>
            <person name="Lalanne C."/>
            <person name="Gautier V."/>
            <person name="Ament-Velasquez S.L."/>
            <person name="Kruys A."/>
            <person name="Hutchinson M.I."/>
            <person name="Powell A.J."/>
            <person name="Barry K."/>
            <person name="Miller A.N."/>
            <person name="Grigoriev I.V."/>
            <person name="Debuchy R."/>
            <person name="Gladieux P."/>
            <person name="Hiltunen Thoren M."/>
            <person name="Johannesson H."/>
        </authorList>
    </citation>
    <scope>NUCLEOTIDE SEQUENCE</scope>
    <source>
        <strain evidence="2">CBS 955.72</strain>
    </source>
</reference>
<dbReference type="PANTHER" id="PTHR28072:SF1">
    <property type="entry name" value="CRUCIFORM CUTTING ENDONUCLEASE 1, MITOCHONDRIAL-RELATED"/>
    <property type="match status" value="1"/>
</dbReference>
<sequence>MAASVGTKLPAKALQAIAFQCGLAQTGTRPVLIERIQTAAREFQSLTPDARILSIDMGLRNFAFSLLSPPKSPLAKNTPLAHLHAWERIDLLHLSTSDPQASPATAPSDDDFTPSAMAARAVTLIRSRFLPLAPTHVLIERQRFRSGGAFGVLEWTLRVNTLEAMLYAAFTTLRALGVWEGRLIAVPPSRATRFMVGEGEVGVGGVLLGLEGEGKGVMAKIKQADSKKLKIDLLGRCLEGGGMIQLEGAKVKKTVDDFLEGRAKTATGRSRVKLTETPVKRKKGETVVKSEAGAILTKLDDLSDSLLQGVAWLEWQKNLERLRETTPWVLADPE</sequence>
<dbReference type="Pfam" id="PF09159">
    <property type="entry name" value="Ydc2-catalyt"/>
    <property type="match status" value="1"/>
</dbReference>
<feature type="domain" description="Mitochondrial resolvase Ydc2 catalytic" evidence="1">
    <location>
        <begin position="52"/>
        <end position="322"/>
    </location>
</feature>
<dbReference type="EMBL" id="JAUIQD010000007">
    <property type="protein sequence ID" value="KAK3344308.1"/>
    <property type="molecule type" value="Genomic_DNA"/>
</dbReference>
<evidence type="ECO:0000259" key="1">
    <source>
        <dbReference type="Pfam" id="PF09159"/>
    </source>
</evidence>
<dbReference type="GO" id="GO:0004520">
    <property type="term" value="F:DNA endonuclease activity"/>
    <property type="evidence" value="ECO:0007669"/>
    <property type="project" value="TreeGrafter"/>
</dbReference>
<accession>A0AAJ0HA30</accession>
<dbReference type="InterPro" id="IPR012337">
    <property type="entry name" value="RNaseH-like_sf"/>
</dbReference>
<dbReference type="InterPro" id="IPR015242">
    <property type="entry name" value="Ydc2_cat"/>
</dbReference>
<dbReference type="AlphaFoldDB" id="A0AAJ0HA30"/>
<comment type="caution">
    <text evidence="2">The sequence shown here is derived from an EMBL/GenBank/DDBJ whole genome shotgun (WGS) entry which is preliminary data.</text>
</comment>
<dbReference type="GO" id="GO:0000402">
    <property type="term" value="F:crossed form four-way junction DNA binding"/>
    <property type="evidence" value="ECO:0007669"/>
    <property type="project" value="TreeGrafter"/>
</dbReference>
<reference evidence="2" key="2">
    <citation type="submission" date="2023-06" db="EMBL/GenBank/DDBJ databases">
        <authorList>
            <consortium name="Lawrence Berkeley National Laboratory"/>
            <person name="Haridas S."/>
            <person name="Hensen N."/>
            <person name="Bonometti L."/>
            <person name="Westerberg I."/>
            <person name="Brannstrom I.O."/>
            <person name="Guillou S."/>
            <person name="Cros-Aarteil S."/>
            <person name="Calhoun S."/>
            <person name="Kuo A."/>
            <person name="Mondo S."/>
            <person name="Pangilinan J."/>
            <person name="Riley R."/>
            <person name="Labutti K."/>
            <person name="Andreopoulos B."/>
            <person name="Lipzen A."/>
            <person name="Chen C."/>
            <person name="Yanf M."/>
            <person name="Daum C."/>
            <person name="Ng V."/>
            <person name="Clum A."/>
            <person name="Steindorff A."/>
            <person name="Ohm R."/>
            <person name="Martin F."/>
            <person name="Silar P."/>
            <person name="Natvig D."/>
            <person name="Lalanne C."/>
            <person name="Gautier V."/>
            <person name="Ament-Velasquez S.L."/>
            <person name="Kruys A."/>
            <person name="Hutchinson M.I."/>
            <person name="Powell A.J."/>
            <person name="Barry K."/>
            <person name="Miller A.N."/>
            <person name="Grigoriev I.V."/>
            <person name="Debuchy R."/>
            <person name="Gladieux P."/>
            <person name="Thoren M.H."/>
            <person name="Johannesson H."/>
        </authorList>
    </citation>
    <scope>NUCLEOTIDE SEQUENCE</scope>
    <source>
        <strain evidence="2">CBS 955.72</strain>
    </source>
</reference>